<dbReference type="KEGG" id="bpor:BPO_0117"/>
<reference evidence="1" key="1">
    <citation type="submission" date="2023-10" db="EMBL/GenBank/DDBJ databases">
        <title>Characterization and whole genome sequencing of a novel strain of Bergeyella porcorum QD2021 isolated from pig.</title>
        <authorList>
            <person name="Liu G."/>
            <person name="Chen C."/>
            <person name="Han X."/>
        </authorList>
    </citation>
    <scope>NUCLEOTIDE SEQUENCE</scope>
    <source>
        <strain evidence="1">QD2021</strain>
    </source>
</reference>
<evidence type="ECO:0008006" key="3">
    <source>
        <dbReference type="Google" id="ProtNLM"/>
    </source>
</evidence>
<gene>
    <name evidence="1" type="ORF">BPO_0117</name>
</gene>
<dbReference type="PROSITE" id="PS51257">
    <property type="entry name" value="PROKAR_LIPOPROTEIN"/>
    <property type="match status" value="1"/>
</dbReference>
<dbReference type="AlphaFoldDB" id="A0AAU0EYC4"/>
<proteinExistence type="predicted"/>
<sequence>MKKIIAIAVLSLTVMACKKDTKTVTKIDPKTGKTVTVEVPATDSTEIKNQEVTTADNALAIAEHNGVYTQQFKLQKGETYPLTTFQRNVQTLTSPDGKTASGTANSTDEMSFTVVDFKDGVYDIDINILGKSSSQSANGKTVSVDTKGAAPKDANLKAMWSVNKALVGNKLKMKLKQNGEIVSISGFDAIYSKVNTATAAFIKDAKEKSAFLEGFKQSFNEKAIKEQLANNLAVLPKAGAKVGQSWTESENASADGSVKLTTKYTLKSVENGIVTISVNGGIPKKTDKQTQEGVTHSISSELSQSGIVTLDQNTGWIKNQNISVKTNQTETLSDGKQSQTMKSNTTTTVIVNPQNK</sequence>
<name>A0AAU0EYC4_9FLAO</name>
<accession>A0AAU0EYC4</accession>
<dbReference type="EMBL" id="CP136426">
    <property type="protein sequence ID" value="WOC50764.1"/>
    <property type="molecule type" value="Genomic_DNA"/>
</dbReference>
<evidence type="ECO:0000313" key="2">
    <source>
        <dbReference type="Proteomes" id="UP001432059"/>
    </source>
</evidence>
<dbReference type="InterPro" id="IPR046230">
    <property type="entry name" value="DUF6263"/>
</dbReference>
<evidence type="ECO:0000313" key="1">
    <source>
        <dbReference type="EMBL" id="WOC50764.1"/>
    </source>
</evidence>
<protein>
    <recommendedName>
        <fullName evidence="3">Lipoprotein</fullName>
    </recommendedName>
</protein>
<dbReference type="RefSeq" id="WP_327984478.1">
    <property type="nucleotide sequence ID" value="NZ_CP136426.1"/>
</dbReference>
<keyword evidence="2" id="KW-1185">Reference proteome</keyword>
<dbReference type="Pfam" id="PF19777">
    <property type="entry name" value="DUF6263"/>
    <property type="match status" value="1"/>
</dbReference>
<dbReference type="Proteomes" id="UP001432059">
    <property type="component" value="Chromosome"/>
</dbReference>
<organism evidence="1 2">
    <name type="scientific">Bergeyella porcorum</name>
    <dbReference type="NCBI Taxonomy" id="1735111"/>
    <lineage>
        <taxon>Bacteria</taxon>
        <taxon>Pseudomonadati</taxon>
        <taxon>Bacteroidota</taxon>
        <taxon>Flavobacteriia</taxon>
        <taxon>Flavobacteriales</taxon>
        <taxon>Weeksellaceae</taxon>
        <taxon>Bergeyella</taxon>
    </lineage>
</organism>